<dbReference type="SUPFAM" id="SSF51735">
    <property type="entry name" value="NAD(P)-binding Rossmann-fold domains"/>
    <property type="match status" value="2"/>
</dbReference>
<dbReference type="PROSITE" id="PS00061">
    <property type="entry name" value="ADH_SHORT"/>
    <property type="match status" value="1"/>
</dbReference>
<dbReference type="GO" id="GO:0048038">
    <property type="term" value="F:quinone binding"/>
    <property type="evidence" value="ECO:0007669"/>
    <property type="project" value="TreeGrafter"/>
</dbReference>
<evidence type="ECO:0008006" key="8">
    <source>
        <dbReference type="Google" id="ProtNLM"/>
    </source>
</evidence>
<reference evidence="6 7" key="1">
    <citation type="submission" date="2016-10" db="EMBL/GenBank/DDBJ databases">
        <title>Proteomics and genomics reveal pathogen-plant mechanisms compatible with a hemibiotrophic lifestyle of Diplodia corticola.</title>
        <authorList>
            <person name="Fernandes I."/>
            <person name="De Jonge R."/>
            <person name="Van De Peer Y."/>
            <person name="Devreese B."/>
            <person name="Alves A."/>
            <person name="Esteves A.C."/>
        </authorList>
    </citation>
    <scope>NUCLEOTIDE SEQUENCE [LARGE SCALE GENOMIC DNA]</scope>
    <source>
        <strain evidence="6 7">CBS 112549</strain>
    </source>
</reference>
<evidence type="ECO:0000256" key="1">
    <source>
        <dbReference type="ARBA" id="ARBA00006484"/>
    </source>
</evidence>
<dbReference type="GO" id="GO:0016616">
    <property type="term" value="F:oxidoreductase activity, acting on the CH-OH group of donors, NAD or NADP as acceptor"/>
    <property type="evidence" value="ECO:0007669"/>
    <property type="project" value="TreeGrafter"/>
</dbReference>
<dbReference type="PRINTS" id="PR00080">
    <property type="entry name" value="SDRFAMILY"/>
</dbReference>
<keyword evidence="2" id="KW-0521">NADP</keyword>
<dbReference type="AlphaFoldDB" id="A0A1J9SAS2"/>
<sequence>MPSRIALGRAVLHTASRPRLSALHHAATISPSSRAHLYHTSPLPLDNHRVLVTGGSRGIGKAIASRFASLGASTIIIGRNADTLQTAVREIASNIPSSVSQRTSTPTHGYVVGDVSNEAFWQELSSTTSSFPCHHLRPSPFHPPSPPPSSPPSSTSSSSPASHIPSIPSNKTSSQQHPQSPPPPSPHDERFHATTFAPTLTVLVNAAGVTHNALLNRQPAARTKSVVDTNLMGTLWACKFLGKPLMRSAAKQKPAGKDGAEAKGGEEGETASVVNGGVSVVNVSSLLAVQGGVGSAAYAASKAGVLGLTRALAGEMGPLGVRVNAIVPGYIETDMTAAMQPEAREKALERIPLRRFGTVQEISEAAIFLATNQFANNCVINLDGGMSAI</sequence>
<dbReference type="EMBL" id="MNUE01000006">
    <property type="protein sequence ID" value="OJD37591.1"/>
    <property type="molecule type" value="Genomic_DNA"/>
</dbReference>
<keyword evidence="7" id="KW-1185">Reference proteome</keyword>
<dbReference type="PRINTS" id="PR00081">
    <property type="entry name" value="GDHRDH"/>
</dbReference>
<evidence type="ECO:0000313" key="7">
    <source>
        <dbReference type="Proteomes" id="UP000183809"/>
    </source>
</evidence>
<evidence type="ECO:0000313" key="6">
    <source>
        <dbReference type="EMBL" id="OJD37591.1"/>
    </source>
</evidence>
<name>A0A1J9SAS2_9PEZI</name>
<evidence type="ECO:0000256" key="4">
    <source>
        <dbReference type="RuleBase" id="RU000363"/>
    </source>
</evidence>
<dbReference type="InterPro" id="IPR002347">
    <property type="entry name" value="SDR_fam"/>
</dbReference>
<feature type="region of interest" description="Disordered" evidence="5">
    <location>
        <begin position="132"/>
        <end position="191"/>
    </location>
</feature>
<dbReference type="OrthoDB" id="1669814at2759"/>
<dbReference type="Pfam" id="PF13561">
    <property type="entry name" value="adh_short_C2"/>
    <property type="match status" value="1"/>
</dbReference>
<dbReference type="PANTHER" id="PTHR42760:SF133">
    <property type="entry name" value="3-OXOACYL-[ACYL-CARRIER-PROTEIN] REDUCTASE"/>
    <property type="match status" value="1"/>
</dbReference>
<dbReference type="RefSeq" id="XP_020133706.1">
    <property type="nucleotide sequence ID" value="XM_020277811.1"/>
</dbReference>
<protein>
    <recommendedName>
        <fullName evidence="8">3-oxoacyl-acyl carrier protein reductase</fullName>
    </recommendedName>
</protein>
<evidence type="ECO:0000256" key="5">
    <source>
        <dbReference type="SAM" id="MobiDB-lite"/>
    </source>
</evidence>
<gene>
    <name evidence="6" type="ORF">BKCO1_6000165</name>
</gene>
<dbReference type="PANTHER" id="PTHR42760">
    <property type="entry name" value="SHORT-CHAIN DEHYDROGENASES/REDUCTASES FAMILY MEMBER"/>
    <property type="match status" value="1"/>
</dbReference>
<feature type="compositionally biased region" description="Low complexity" evidence="5">
    <location>
        <begin position="152"/>
        <end position="178"/>
    </location>
</feature>
<feature type="compositionally biased region" description="Pro residues" evidence="5">
    <location>
        <begin position="140"/>
        <end position="151"/>
    </location>
</feature>
<dbReference type="GeneID" id="31018072"/>
<comment type="caution">
    <text evidence="6">The sequence shown here is derived from an EMBL/GenBank/DDBJ whole genome shotgun (WGS) entry which is preliminary data.</text>
</comment>
<dbReference type="InterPro" id="IPR036291">
    <property type="entry name" value="NAD(P)-bd_dom_sf"/>
</dbReference>
<dbReference type="Pfam" id="PF00106">
    <property type="entry name" value="adh_short"/>
    <property type="match status" value="1"/>
</dbReference>
<evidence type="ECO:0000256" key="3">
    <source>
        <dbReference type="ARBA" id="ARBA00023002"/>
    </source>
</evidence>
<dbReference type="GO" id="GO:0006633">
    <property type="term" value="P:fatty acid biosynthetic process"/>
    <property type="evidence" value="ECO:0007669"/>
    <property type="project" value="TreeGrafter"/>
</dbReference>
<proteinExistence type="inferred from homology"/>
<dbReference type="Gene3D" id="3.40.50.720">
    <property type="entry name" value="NAD(P)-binding Rossmann-like Domain"/>
    <property type="match status" value="1"/>
</dbReference>
<accession>A0A1J9SAS2</accession>
<comment type="similarity">
    <text evidence="1 4">Belongs to the short-chain dehydrogenases/reductases (SDR) family.</text>
</comment>
<dbReference type="Proteomes" id="UP000183809">
    <property type="component" value="Unassembled WGS sequence"/>
</dbReference>
<dbReference type="STRING" id="236234.A0A1J9SAS2"/>
<keyword evidence="3" id="KW-0560">Oxidoreductase</keyword>
<organism evidence="6 7">
    <name type="scientific">Diplodia corticola</name>
    <dbReference type="NCBI Taxonomy" id="236234"/>
    <lineage>
        <taxon>Eukaryota</taxon>
        <taxon>Fungi</taxon>
        <taxon>Dikarya</taxon>
        <taxon>Ascomycota</taxon>
        <taxon>Pezizomycotina</taxon>
        <taxon>Dothideomycetes</taxon>
        <taxon>Dothideomycetes incertae sedis</taxon>
        <taxon>Botryosphaeriales</taxon>
        <taxon>Botryosphaeriaceae</taxon>
        <taxon>Diplodia</taxon>
    </lineage>
</organism>
<dbReference type="InterPro" id="IPR020904">
    <property type="entry name" value="Sc_DH/Rdtase_CS"/>
</dbReference>
<evidence type="ECO:0000256" key="2">
    <source>
        <dbReference type="ARBA" id="ARBA00022857"/>
    </source>
</evidence>